<protein>
    <recommendedName>
        <fullName evidence="4">Amphi-Trp domain-containing protein</fullName>
    </recommendedName>
</protein>
<evidence type="ECO:0000313" key="2">
    <source>
        <dbReference type="EMBL" id="BEQ14530.1"/>
    </source>
</evidence>
<accession>A0AAU9ERV6</accession>
<dbReference type="AlphaFoldDB" id="A0AAU9ERV6"/>
<dbReference type="Proteomes" id="UP001366166">
    <property type="component" value="Chromosome"/>
</dbReference>
<dbReference type="KEGG" id="dmp:FAK_15960"/>
<dbReference type="InterPro" id="IPR027598">
    <property type="entry name" value="Amphi-Trp_dom"/>
</dbReference>
<dbReference type="NCBIfam" id="TIGR04354">
    <property type="entry name" value="amphi-Trp"/>
    <property type="match status" value="1"/>
</dbReference>
<evidence type="ECO:0008006" key="4">
    <source>
        <dbReference type="Google" id="ProtNLM"/>
    </source>
</evidence>
<name>A0AAU9ERV6_9BACT</name>
<dbReference type="EMBL" id="AP028679">
    <property type="protein sequence ID" value="BEQ14530.1"/>
    <property type="molecule type" value="Genomic_DNA"/>
</dbReference>
<gene>
    <name evidence="2" type="ORF">FAK_15960</name>
</gene>
<keyword evidence="3" id="KW-1185">Reference proteome</keyword>
<evidence type="ECO:0000256" key="1">
    <source>
        <dbReference type="SAM" id="MobiDB-lite"/>
    </source>
</evidence>
<organism evidence="2 3">
    <name type="scientific">Desulfoferula mesophila</name>
    <dbReference type="NCBI Taxonomy" id="3058419"/>
    <lineage>
        <taxon>Bacteria</taxon>
        <taxon>Pseudomonadati</taxon>
        <taxon>Thermodesulfobacteriota</taxon>
        <taxon>Desulfarculia</taxon>
        <taxon>Desulfarculales</taxon>
        <taxon>Desulfarculaceae</taxon>
        <taxon>Desulfoferula</taxon>
    </lineage>
</organism>
<feature type="region of interest" description="Disordered" evidence="1">
    <location>
        <begin position="74"/>
        <end position="95"/>
    </location>
</feature>
<dbReference type="RefSeq" id="WP_338606234.1">
    <property type="nucleotide sequence ID" value="NZ_AP028679.1"/>
</dbReference>
<sequence length="95" mass="10544">MSSSANRFRHESLQDCQSIINYLIALKDGFESGALLFSTDGRNLVLKPDGLINLNVEAKRKGEEIKLSLKMRWSENEGGGNPEDQPLLIEPIKAS</sequence>
<proteinExistence type="predicted"/>
<evidence type="ECO:0000313" key="3">
    <source>
        <dbReference type="Proteomes" id="UP001366166"/>
    </source>
</evidence>
<reference evidence="3" key="1">
    <citation type="journal article" date="2023" name="Arch. Microbiol.">
        <title>Desulfoferula mesophilus gen. nov. sp. nov., a mesophilic sulfate-reducing bacterium isolated from a brackish lake sediment.</title>
        <authorList>
            <person name="Watanabe T."/>
            <person name="Yabe T."/>
            <person name="Tsuji J.M."/>
            <person name="Fukui M."/>
        </authorList>
    </citation>
    <scope>NUCLEOTIDE SEQUENCE [LARGE SCALE GENOMIC DNA]</scope>
    <source>
        <strain evidence="3">12FAK</strain>
    </source>
</reference>